<feature type="compositionally biased region" description="Basic and acidic residues" evidence="1">
    <location>
        <begin position="338"/>
        <end position="355"/>
    </location>
</feature>
<feature type="region of interest" description="Disordered" evidence="1">
    <location>
        <begin position="192"/>
        <end position="442"/>
    </location>
</feature>
<feature type="region of interest" description="Disordered" evidence="1">
    <location>
        <begin position="33"/>
        <end position="180"/>
    </location>
</feature>
<dbReference type="VEuPathDB" id="TriTrypDB:TCSYLVIO_006753"/>
<dbReference type="VEuPathDB" id="TriTrypDB:TcBrA4_0172180"/>
<feature type="compositionally biased region" description="Polar residues" evidence="1">
    <location>
        <begin position="250"/>
        <end position="273"/>
    </location>
</feature>
<organism evidence="3 4">
    <name type="scientific">Trypanosoma cruzi</name>
    <dbReference type="NCBI Taxonomy" id="5693"/>
    <lineage>
        <taxon>Eukaryota</taxon>
        <taxon>Discoba</taxon>
        <taxon>Euglenozoa</taxon>
        <taxon>Kinetoplastea</taxon>
        <taxon>Metakinetoplastina</taxon>
        <taxon>Trypanosomatida</taxon>
        <taxon>Trypanosomatidae</taxon>
        <taxon>Trypanosoma</taxon>
        <taxon>Schizotrypanum</taxon>
    </lineage>
</organism>
<gene>
    <name evidence="3" type="ORF">C3747_151g106</name>
</gene>
<evidence type="ECO:0000313" key="3">
    <source>
        <dbReference type="EMBL" id="PWV04447.1"/>
    </source>
</evidence>
<dbReference type="VEuPathDB" id="TriTrypDB:C4B63_11g382"/>
<feature type="compositionally biased region" description="Basic and acidic residues" evidence="1">
    <location>
        <begin position="374"/>
        <end position="390"/>
    </location>
</feature>
<feature type="compositionally biased region" description="Polar residues" evidence="1">
    <location>
        <begin position="363"/>
        <end position="373"/>
    </location>
</feature>
<feature type="compositionally biased region" description="Polar residues" evidence="1">
    <location>
        <begin position="304"/>
        <end position="323"/>
    </location>
</feature>
<comment type="caution">
    <text evidence="3">The sequence shown here is derived from an EMBL/GenBank/DDBJ whole genome shotgun (WGS) entry which is preliminary data.</text>
</comment>
<feature type="signal peptide" evidence="2">
    <location>
        <begin position="1"/>
        <end position="29"/>
    </location>
</feature>
<name>A0A2V2W8F8_TRYCR</name>
<feature type="compositionally biased region" description="Polar residues" evidence="1">
    <location>
        <begin position="430"/>
        <end position="442"/>
    </location>
</feature>
<dbReference type="VEuPathDB" id="TriTrypDB:BCY84_03861"/>
<protein>
    <submittedName>
        <fullName evidence="3">Mucin-associated surface protein (MASP)</fullName>
    </submittedName>
</protein>
<dbReference type="VEuPathDB" id="TriTrypDB:TcCL_ESM11199"/>
<evidence type="ECO:0000313" key="4">
    <source>
        <dbReference type="Proteomes" id="UP000246078"/>
    </source>
</evidence>
<feature type="compositionally biased region" description="Acidic residues" evidence="1">
    <location>
        <begin position="95"/>
        <end position="104"/>
    </location>
</feature>
<reference evidence="3 4" key="1">
    <citation type="journal article" date="2018" name="Microb. Genom.">
        <title>Expanding an expanded genome: long-read sequencing of Trypanosoma cruzi.</title>
        <authorList>
            <person name="Berna L."/>
            <person name="Rodriguez M."/>
            <person name="Chiribao M.L."/>
            <person name="Parodi-Talice A."/>
            <person name="Pita S."/>
            <person name="Rijo G."/>
            <person name="Alvarez-Valin F."/>
            <person name="Robello C."/>
        </authorList>
    </citation>
    <scope>NUCLEOTIDE SEQUENCE [LARGE SCALE GENOMIC DNA]</scope>
    <source>
        <strain evidence="3 4">TCC</strain>
    </source>
</reference>
<accession>A0A2V2W8F8</accession>
<sequence length="466" mass="47810">MAMMMAGRVLLVCALCVLWCGAGGGSVDALDVDGKAGGSSSGGEDTLGSPRPLLPEPNLSDSERSQPEHQGNASPSRAAGEVGDDDAEKRKEDNDSNDGDDGSEESGLPPPPAAGASGKEDTKKSLITLPQVSGVGSSAGGGGGPNGNPNRSRDNVLSSSALISAPPPLISTGGNGSQTVIGVSSTQQMEYSKESLNLFKKPAQDIPSKEHPQEKPAPNAREVSSTQRVTTKSQVVGEDTTGEDEAWNGNVANDPSSKQTEQIALQKTQTQPIKVTKDPISALPPTEKSPAPTVKAGKEIPPATTGSQTSTEQKQEGSPSKTETQPKEMKQSSTDGAGEQKGKDSVSSDSMKDAVTDNPGKPTATTIPTSRSGDAQEKEGKDDGTDERPTSKNTTAAPKLVIPAMLLQPAKIHHKQQKQQPPPSPKKNDTTIGDSDGSTAVSHTTSPLLLLLLVVACAAAAAVVAA</sequence>
<proteinExistence type="predicted"/>
<dbReference type="VEuPathDB" id="TriTrypDB:TcBrA4_0178660"/>
<evidence type="ECO:0000256" key="1">
    <source>
        <dbReference type="SAM" id="MobiDB-lite"/>
    </source>
</evidence>
<dbReference type="AlphaFoldDB" id="A0A2V2W8F8"/>
<keyword evidence="2" id="KW-0732">Signal</keyword>
<feature type="compositionally biased region" description="Gly residues" evidence="1">
    <location>
        <begin position="137"/>
        <end position="146"/>
    </location>
</feature>
<evidence type="ECO:0000256" key="2">
    <source>
        <dbReference type="SAM" id="SignalP"/>
    </source>
</evidence>
<dbReference type="VEuPathDB" id="TriTrypDB:TcCLB.397923.10"/>
<dbReference type="VEuPathDB" id="TriTrypDB:TcCLB.508163.140"/>
<dbReference type="VEuPathDB" id="TriTrypDB:TcCLB.448661.10"/>
<dbReference type="VEuPathDB" id="TriTrypDB:TcG_11107"/>
<feature type="compositionally biased region" description="Polar residues" evidence="1">
    <location>
        <begin position="222"/>
        <end position="234"/>
    </location>
</feature>
<dbReference type="EMBL" id="PRFC01000151">
    <property type="protein sequence ID" value="PWV04447.1"/>
    <property type="molecule type" value="Genomic_DNA"/>
</dbReference>
<feature type="chain" id="PRO_5015837601" evidence="2">
    <location>
        <begin position="30"/>
        <end position="466"/>
    </location>
</feature>
<dbReference type="Proteomes" id="UP000246078">
    <property type="component" value="Unassembled WGS sequence"/>
</dbReference>
<dbReference type="VEuPathDB" id="TriTrypDB:C3747_151g106"/>
<dbReference type="VEuPathDB" id="TriTrypDB:ECC02_010480"/>